<dbReference type="EMBL" id="FQZE01000013">
    <property type="protein sequence ID" value="SHJ18939.1"/>
    <property type="molecule type" value="Genomic_DNA"/>
</dbReference>
<protein>
    <submittedName>
        <fullName evidence="4">Beta-galactosidase</fullName>
    </submittedName>
</protein>
<dbReference type="InterPro" id="IPR013529">
    <property type="entry name" value="Glyco_hydro_42_N"/>
</dbReference>
<keyword evidence="1" id="KW-0378">Hydrolase</keyword>
<proteinExistence type="predicted"/>
<dbReference type="Gene3D" id="3.20.20.80">
    <property type="entry name" value="Glycosidases"/>
    <property type="match status" value="1"/>
</dbReference>
<dbReference type="STRING" id="1168035.SAMN05444280_1132"/>
<dbReference type="PROSITE" id="PS51257">
    <property type="entry name" value="PROKAR_LIPOPROTEIN"/>
    <property type="match status" value="1"/>
</dbReference>
<dbReference type="GO" id="GO:0005975">
    <property type="term" value="P:carbohydrate metabolic process"/>
    <property type="evidence" value="ECO:0007669"/>
    <property type="project" value="InterPro"/>
</dbReference>
<dbReference type="RefSeq" id="WP_073168855.1">
    <property type="nucleotide sequence ID" value="NZ_FQZE01000013.1"/>
</dbReference>
<dbReference type="SUPFAM" id="SSF51445">
    <property type="entry name" value="(Trans)glycosidases"/>
    <property type="match status" value="1"/>
</dbReference>
<evidence type="ECO:0000259" key="3">
    <source>
        <dbReference type="Pfam" id="PF02449"/>
    </source>
</evidence>
<evidence type="ECO:0000313" key="5">
    <source>
        <dbReference type="Proteomes" id="UP000184050"/>
    </source>
</evidence>
<dbReference type="Pfam" id="PF02449">
    <property type="entry name" value="Glyco_hydro_42"/>
    <property type="match status" value="1"/>
</dbReference>
<dbReference type="GO" id="GO:0004565">
    <property type="term" value="F:beta-galactosidase activity"/>
    <property type="evidence" value="ECO:0007669"/>
    <property type="project" value="InterPro"/>
</dbReference>
<dbReference type="AlphaFoldDB" id="A0A1M6HA07"/>
<accession>A0A1M6HA07</accession>
<name>A0A1M6HA07_9BACT</name>
<organism evidence="4 5">
    <name type="scientific">Tangfeifania diversioriginum</name>
    <dbReference type="NCBI Taxonomy" id="1168035"/>
    <lineage>
        <taxon>Bacteria</taxon>
        <taxon>Pseudomonadati</taxon>
        <taxon>Bacteroidota</taxon>
        <taxon>Bacteroidia</taxon>
        <taxon>Marinilabiliales</taxon>
        <taxon>Prolixibacteraceae</taxon>
        <taxon>Tangfeifania</taxon>
    </lineage>
</organism>
<gene>
    <name evidence="4" type="ORF">SAMN05444280_1132</name>
</gene>
<sequence length="706" mass="80892">MKNLLLLLAIILVTSCTTTNKSNLDLLKIQESNPKISELSPGTVFEKEVLKIQPHSESQNLVIWEGNDASIWEDANYLVCEIWHANDFSGVINLEFFRNEKAGETIVAQSGEESGNEAETPRMAAKIGVLPKLKTKLIFPLEHLNGQEIFMPRFPRQLKGTVLGNRMKPEEISKVAINFAPWMEPYFMPEFEVAAVYLTKEVPQPFPDLESPIVDSLGQWTARDWPGKTKSKAELKNLLEEQLNSASSSSFPENWSKYGGWKEKQFEATGFFRTHHDGNRWWLVDPEGYAFVSVGVDCIRNNATGMISGQEDLFEWLPDSTDAVFKDAYSRRGDQVQVDFYKTNLTRVFGENWRENWETITSGQIREFRLNTIGNWSDIEYAQKAQIPYVLPLGGFPSTEIKLFRDFPDVFSEEYLQNAQRYAQQLSEFKNDPYLIGYFLRNEPHWAFGAHDIAYEMFATEQPSESKNMFAKWLSQRYKSIDDLSDKWGIEFESFEAITGHIFEDYPSAIAKEDFWLFSEILVKKYVDVPCDEVEKIDPNHLNLGMRYAWISSDLLYKAGDRFDVFSINGYGNPGPPETAEIAEISGKPVMIGEFHFGAIDRGLPATGIQGALNQEARGKAYRYYLEQGLARPELIGIHYFQWLDQPVFGRFDGENYNIGFMDICNRPYKELTNAAIESHSKMYEIADGQEAPFDEVIQKIPSIHY</sequence>
<evidence type="ECO:0000313" key="4">
    <source>
        <dbReference type="EMBL" id="SHJ18939.1"/>
    </source>
</evidence>
<feature type="domain" description="Glycoside hydrolase family 42 N-terminal" evidence="3">
    <location>
        <begin position="412"/>
        <end position="541"/>
    </location>
</feature>
<dbReference type="Proteomes" id="UP000184050">
    <property type="component" value="Unassembled WGS sequence"/>
</dbReference>
<evidence type="ECO:0000256" key="2">
    <source>
        <dbReference type="ARBA" id="ARBA00023295"/>
    </source>
</evidence>
<dbReference type="InterPro" id="IPR017853">
    <property type="entry name" value="GH"/>
</dbReference>
<evidence type="ECO:0000256" key="1">
    <source>
        <dbReference type="ARBA" id="ARBA00022801"/>
    </source>
</evidence>
<dbReference type="OrthoDB" id="9760450at2"/>
<keyword evidence="2" id="KW-0326">Glycosidase</keyword>
<dbReference type="GO" id="GO:0009341">
    <property type="term" value="C:beta-galactosidase complex"/>
    <property type="evidence" value="ECO:0007669"/>
    <property type="project" value="InterPro"/>
</dbReference>
<reference evidence="4 5" key="1">
    <citation type="submission" date="2016-11" db="EMBL/GenBank/DDBJ databases">
        <authorList>
            <person name="Jaros S."/>
            <person name="Januszkiewicz K."/>
            <person name="Wedrychowicz H."/>
        </authorList>
    </citation>
    <scope>NUCLEOTIDE SEQUENCE [LARGE SCALE GENOMIC DNA]</scope>
    <source>
        <strain evidence="4 5">DSM 27063</strain>
    </source>
</reference>
<keyword evidence="5" id="KW-1185">Reference proteome</keyword>